<feature type="transmembrane region" description="Helical" evidence="5">
    <location>
        <begin position="397"/>
        <end position="416"/>
    </location>
</feature>
<evidence type="ECO:0000256" key="1">
    <source>
        <dbReference type="ARBA" id="ARBA00004141"/>
    </source>
</evidence>
<dbReference type="PROSITE" id="PS50801">
    <property type="entry name" value="STAS"/>
    <property type="match status" value="1"/>
</dbReference>
<organism evidence="7 8">
    <name type="scientific">Paralvinella palmiformis</name>
    <dbReference type="NCBI Taxonomy" id="53620"/>
    <lineage>
        <taxon>Eukaryota</taxon>
        <taxon>Metazoa</taxon>
        <taxon>Spiralia</taxon>
        <taxon>Lophotrochozoa</taxon>
        <taxon>Annelida</taxon>
        <taxon>Polychaeta</taxon>
        <taxon>Sedentaria</taxon>
        <taxon>Canalipalpata</taxon>
        <taxon>Terebellida</taxon>
        <taxon>Terebelliformia</taxon>
        <taxon>Alvinellidae</taxon>
        <taxon>Paralvinella</taxon>
    </lineage>
</organism>
<dbReference type="PANTHER" id="PTHR11814">
    <property type="entry name" value="SULFATE TRANSPORTER"/>
    <property type="match status" value="1"/>
</dbReference>
<dbReference type="GO" id="GO:0016020">
    <property type="term" value="C:membrane"/>
    <property type="evidence" value="ECO:0007669"/>
    <property type="project" value="UniProtKB-SubCell"/>
</dbReference>
<evidence type="ECO:0000256" key="4">
    <source>
        <dbReference type="ARBA" id="ARBA00023136"/>
    </source>
</evidence>
<dbReference type="EMBL" id="JAODUP010000051">
    <property type="protein sequence ID" value="KAK2165365.1"/>
    <property type="molecule type" value="Genomic_DNA"/>
</dbReference>
<feature type="transmembrane region" description="Helical" evidence="5">
    <location>
        <begin position="358"/>
        <end position="377"/>
    </location>
</feature>
<dbReference type="SUPFAM" id="SSF52091">
    <property type="entry name" value="SpoIIaa-like"/>
    <property type="match status" value="1"/>
</dbReference>
<feature type="transmembrane region" description="Helical" evidence="5">
    <location>
        <begin position="436"/>
        <end position="454"/>
    </location>
</feature>
<dbReference type="InterPro" id="IPR002645">
    <property type="entry name" value="STAS_dom"/>
</dbReference>
<feature type="transmembrane region" description="Helical" evidence="5">
    <location>
        <begin position="86"/>
        <end position="102"/>
    </location>
</feature>
<dbReference type="Pfam" id="PF01740">
    <property type="entry name" value="STAS"/>
    <property type="match status" value="1"/>
</dbReference>
<dbReference type="InterPro" id="IPR001902">
    <property type="entry name" value="SLC26A/SulP_fam"/>
</dbReference>
<evidence type="ECO:0000313" key="7">
    <source>
        <dbReference type="EMBL" id="KAK2165365.1"/>
    </source>
</evidence>
<dbReference type="Gene3D" id="3.30.750.24">
    <property type="entry name" value="STAS domain"/>
    <property type="match status" value="1"/>
</dbReference>
<dbReference type="InterPro" id="IPR036513">
    <property type="entry name" value="STAS_dom_sf"/>
</dbReference>
<feature type="transmembrane region" description="Helical" evidence="5">
    <location>
        <begin position="280"/>
        <end position="300"/>
    </location>
</feature>
<keyword evidence="8" id="KW-1185">Reference proteome</keyword>
<comment type="caution">
    <text evidence="7">The sequence shown here is derived from an EMBL/GenBank/DDBJ whole genome shotgun (WGS) entry which is preliminary data.</text>
</comment>
<name>A0AAD9K6K4_9ANNE</name>
<gene>
    <name evidence="7" type="ORF">LSH36_51g01014</name>
</gene>
<feature type="transmembrane region" description="Helical" evidence="5">
    <location>
        <begin position="491"/>
        <end position="523"/>
    </location>
</feature>
<sequence>MLPEEKMDTELANNGRQKIIIDRPAYSQKEMISAYDLRWEAELSLAERIKKCIRNRLTCTAGCWKGRLLGFFPFVEVMRTYNWRSWLVLDLISGISMSVVHIPQGMGFALLTSVPPVYGLYSSFFPPLIYFFFGTSRHLSMGTMALVSLMIGSTVNREVERRGLAAIPLLGDNSSANPTNRTVDVRTTTDDDDDVKVAVAVSISLLVGCIQFLMGVVGLGSVATFMSMPFIGSFLTAAAVHIIASQVPAVLGLTVDRRSGLLTLPLTFESIFRRIDETNLASLVIGLTSLVVLVVLKNGINERCRSRMKAPIPAELIVVVIGILTSHYLRVNDVYGTEIIGAIPTGIPPPRLPPMTDVQMYIVDSVIIATISFVISISMAKLLAKKHGYAIDVNQELFAYGLSYGLSSFFGCFAGAQAPPRTLLHDSLGGKTQLSSLFSCSVVLIVCLFMGRLFYSLPVPVLAAVIIVALLPMFEQFQQLPTLWRVNKYDFFVWIITFSSAVILNITSGLVIGMATSIFFVVFQAHFAFGSTLVSLDDSDIFLTKDRLHSDRLVEYPGIQVFRFDAQLFFVNVEKFKTQLFRKTLKDGALLQIDPYQISTLTVDQPDNLPNGGQQPDGLAAKDVTSVDVGSTELGDIPLEVLPHHGRKTANRAVILDCSAMSYVDIMGVNALKMVSSDLLKLGIRFSLACVPSTMARRLESAGVLSPTVNDRDNRRPMFTLFIDYDIHFPYKRFDGGSTTSNYNNNNNDYEEDAQVIYYDGTMS</sequence>
<feature type="transmembrane region" description="Helical" evidence="5">
    <location>
        <begin position="108"/>
        <end position="132"/>
    </location>
</feature>
<keyword evidence="4 5" id="KW-0472">Membrane</keyword>
<evidence type="ECO:0000259" key="6">
    <source>
        <dbReference type="PROSITE" id="PS50801"/>
    </source>
</evidence>
<evidence type="ECO:0000256" key="5">
    <source>
        <dbReference type="SAM" id="Phobius"/>
    </source>
</evidence>
<dbReference type="GO" id="GO:0008271">
    <property type="term" value="F:secondary active sulfate transmembrane transporter activity"/>
    <property type="evidence" value="ECO:0007669"/>
    <property type="project" value="InterPro"/>
</dbReference>
<dbReference type="NCBIfam" id="TIGR00815">
    <property type="entry name" value="sulP"/>
    <property type="match status" value="1"/>
</dbReference>
<feature type="transmembrane region" description="Helical" evidence="5">
    <location>
        <begin position="312"/>
        <end position="329"/>
    </location>
</feature>
<feature type="domain" description="STAS" evidence="6">
    <location>
        <begin position="549"/>
        <end position="710"/>
    </location>
</feature>
<dbReference type="AlphaFoldDB" id="A0AAD9K6K4"/>
<dbReference type="Pfam" id="PF00916">
    <property type="entry name" value="Sulfate_transp"/>
    <property type="match status" value="1"/>
</dbReference>
<feature type="transmembrane region" description="Helical" evidence="5">
    <location>
        <begin position="197"/>
        <end position="222"/>
    </location>
</feature>
<dbReference type="InterPro" id="IPR011547">
    <property type="entry name" value="SLC26A/SulP_dom"/>
</dbReference>
<reference evidence="7" key="1">
    <citation type="journal article" date="2023" name="Mol. Biol. Evol.">
        <title>Third-Generation Sequencing Reveals the Adaptive Role of the Epigenome in Three Deep-Sea Polychaetes.</title>
        <authorList>
            <person name="Perez M."/>
            <person name="Aroh O."/>
            <person name="Sun Y."/>
            <person name="Lan Y."/>
            <person name="Juniper S.K."/>
            <person name="Young C.R."/>
            <person name="Angers B."/>
            <person name="Qian P.Y."/>
        </authorList>
    </citation>
    <scope>NUCLEOTIDE SEQUENCE</scope>
    <source>
        <strain evidence="7">P08H-3</strain>
    </source>
</reference>
<feature type="transmembrane region" description="Helical" evidence="5">
    <location>
        <begin position="461"/>
        <end position="479"/>
    </location>
</feature>
<protein>
    <recommendedName>
        <fullName evidence="6">STAS domain-containing protein</fullName>
    </recommendedName>
</protein>
<dbReference type="InterPro" id="IPR018045">
    <property type="entry name" value="S04_transporter_CS"/>
</dbReference>
<dbReference type="CDD" id="cd07042">
    <property type="entry name" value="STAS_SulP_like_sulfate_transporter"/>
    <property type="match status" value="1"/>
</dbReference>
<evidence type="ECO:0000256" key="2">
    <source>
        <dbReference type="ARBA" id="ARBA00022692"/>
    </source>
</evidence>
<dbReference type="Proteomes" id="UP001208570">
    <property type="component" value="Unassembled WGS sequence"/>
</dbReference>
<dbReference type="PROSITE" id="PS01130">
    <property type="entry name" value="SLC26A"/>
    <property type="match status" value="1"/>
</dbReference>
<comment type="subcellular location">
    <subcellularLocation>
        <location evidence="1">Membrane</location>
        <topology evidence="1">Multi-pass membrane protein</topology>
    </subcellularLocation>
</comment>
<evidence type="ECO:0000313" key="8">
    <source>
        <dbReference type="Proteomes" id="UP001208570"/>
    </source>
</evidence>
<keyword evidence="3 5" id="KW-1133">Transmembrane helix</keyword>
<evidence type="ECO:0000256" key="3">
    <source>
        <dbReference type="ARBA" id="ARBA00022989"/>
    </source>
</evidence>
<keyword evidence="2 5" id="KW-0812">Transmembrane</keyword>
<accession>A0AAD9K6K4</accession>
<proteinExistence type="predicted"/>